<keyword evidence="1" id="KW-0472">Membrane</keyword>
<keyword evidence="1" id="KW-0812">Transmembrane</keyword>
<dbReference type="Proteomes" id="UP001187192">
    <property type="component" value="Unassembled WGS sequence"/>
</dbReference>
<organism evidence="2 3">
    <name type="scientific">Ficus carica</name>
    <name type="common">Common fig</name>
    <dbReference type="NCBI Taxonomy" id="3494"/>
    <lineage>
        <taxon>Eukaryota</taxon>
        <taxon>Viridiplantae</taxon>
        <taxon>Streptophyta</taxon>
        <taxon>Embryophyta</taxon>
        <taxon>Tracheophyta</taxon>
        <taxon>Spermatophyta</taxon>
        <taxon>Magnoliopsida</taxon>
        <taxon>eudicotyledons</taxon>
        <taxon>Gunneridae</taxon>
        <taxon>Pentapetalae</taxon>
        <taxon>rosids</taxon>
        <taxon>fabids</taxon>
        <taxon>Rosales</taxon>
        <taxon>Moraceae</taxon>
        <taxon>Ficeae</taxon>
        <taxon>Ficus</taxon>
    </lineage>
</organism>
<accession>A0AA88DZ59</accession>
<protein>
    <submittedName>
        <fullName evidence="2">Uncharacterized protein</fullName>
    </submittedName>
</protein>
<evidence type="ECO:0000313" key="3">
    <source>
        <dbReference type="Proteomes" id="UP001187192"/>
    </source>
</evidence>
<feature type="transmembrane region" description="Helical" evidence="1">
    <location>
        <begin position="54"/>
        <end position="75"/>
    </location>
</feature>
<keyword evidence="3" id="KW-1185">Reference proteome</keyword>
<evidence type="ECO:0000313" key="2">
    <source>
        <dbReference type="EMBL" id="GMN64695.1"/>
    </source>
</evidence>
<keyword evidence="1" id="KW-1133">Transmembrane helix</keyword>
<dbReference type="EMBL" id="BTGU01000191">
    <property type="protein sequence ID" value="GMN64695.1"/>
    <property type="molecule type" value="Genomic_DNA"/>
</dbReference>
<sequence length="76" mass="8459">MDIGDALKDYEEENIEGSIKNIQQNVLVLKVAFDKLPSWYPKENVTSNGFSPLFLNPSLILLVALLPGLALILNFL</sequence>
<evidence type="ECO:0000256" key="1">
    <source>
        <dbReference type="SAM" id="Phobius"/>
    </source>
</evidence>
<gene>
    <name evidence="2" type="ORF">TIFTF001_033785</name>
</gene>
<reference evidence="2" key="1">
    <citation type="submission" date="2023-07" db="EMBL/GenBank/DDBJ databases">
        <title>draft genome sequence of fig (Ficus carica).</title>
        <authorList>
            <person name="Takahashi T."/>
            <person name="Nishimura K."/>
        </authorList>
    </citation>
    <scope>NUCLEOTIDE SEQUENCE</scope>
</reference>
<dbReference type="AlphaFoldDB" id="A0AA88DZ59"/>
<name>A0AA88DZ59_FICCA</name>
<comment type="caution">
    <text evidence="2">The sequence shown here is derived from an EMBL/GenBank/DDBJ whole genome shotgun (WGS) entry which is preliminary data.</text>
</comment>
<proteinExistence type="predicted"/>